<dbReference type="Gene3D" id="2.40.30.10">
    <property type="entry name" value="Translation factors"/>
    <property type="match status" value="1"/>
</dbReference>
<dbReference type="PANTHER" id="PTHR42887:SF2">
    <property type="entry name" value="OS12G0638800 PROTEIN"/>
    <property type="match status" value="1"/>
</dbReference>
<dbReference type="Proteomes" id="UP000324585">
    <property type="component" value="Unassembled WGS sequence"/>
</dbReference>
<dbReference type="SUPFAM" id="SSF51905">
    <property type="entry name" value="FAD/NAD(P)-binding domain"/>
    <property type="match status" value="1"/>
</dbReference>
<dbReference type="NCBIfam" id="TIGR00275">
    <property type="entry name" value="aminoacetone oxidase family FAD-binding enzyme"/>
    <property type="match status" value="1"/>
</dbReference>
<sequence length="547" mass="59275">MCGVPAAVVMGGQVHVRSTARMRPGRETKDGMPNALAFAISMLETPSASERPRRVAVVGGGAAGFFAAIQAATCARNAKRDLQVSIFEANASVLGKVAISGGGRCNVTHAAFDPAVLAEGYPRGRRELLGPFETTFNARDTVNWFEQHGVPLKIEEDGRIFPVSDSSQSIIDALVRTAQSLKVQVHCSCPVQHIQVLDGQAQGRFLLKLRRRLAQQDSNDEQMFDQVLVAAGSNRQVMRWMHELGHEISAPVPSLFTFASKDSLLQGLAGVSIEAQVSLVLPEEVKKGSRKASARAFGLVQRGPVLITHVGLSGPAILRLSAFGARLIHDLTYKFDIAVDFLPSSESTMTLAAIETAKVRYANKIVRSFCPLRTDPLAQTTNDGSGLLKSSPSIPKRLWQALVVSTLGTSRETIKWSELSKAECERLCRTLHGYVLCLACSLPERSWTSMALREVGTSRTHGLQATLPAKTSASLDNRHPESPSFISIACAFRSDVSKRCSWFICRSQVGGADGHRTTPAFKPTALAKRRCMGKGESQSFRCLSSFE</sequence>
<dbReference type="Pfam" id="PF03486">
    <property type="entry name" value="HI0933_like"/>
    <property type="match status" value="1"/>
</dbReference>
<evidence type="ECO:0000313" key="2">
    <source>
        <dbReference type="EMBL" id="KAA8495122.1"/>
    </source>
</evidence>
<organism evidence="2 3">
    <name type="scientific">Porphyridium purpureum</name>
    <name type="common">Red alga</name>
    <name type="synonym">Porphyridium cruentum</name>
    <dbReference type="NCBI Taxonomy" id="35688"/>
    <lineage>
        <taxon>Eukaryota</taxon>
        <taxon>Rhodophyta</taxon>
        <taxon>Bangiophyceae</taxon>
        <taxon>Porphyridiales</taxon>
        <taxon>Porphyridiaceae</taxon>
        <taxon>Porphyridium</taxon>
    </lineage>
</organism>
<comment type="caution">
    <text evidence="2">The sequence shown here is derived from an EMBL/GenBank/DDBJ whole genome shotgun (WGS) entry which is preliminary data.</text>
</comment>
<evidence type="ECO:0000313" key="3">
    <source>
        <dbReference type="Proteomes" id="UP000324585"/>
    </source>
</evidence>
<dbReference type="OrthoDB" id="9930022at2759"/>
<dbReference type="InterPro" id="IPR036188">
    <property type="entry name" value="FAD/NAD-bd_sf"/>
</dbReference>
<dbReference type="OMA" id="GHEISAP"/>
<protein>
    <submittedName>
        <fullName evidence="2">Protein YtfP</fullName>
    </submittedName>
</protein>
<proteinExistence type="predicted"/>
<reference evidence="3" key="1">
    <citation type="journal article" date="2019" name="Nat. Commun.">
        <title>Expansion of phycobilisome linker gene families in mesophilic red algae.</title>
        <authorList>
            <person name="Lee J."/>
            <person name="Kim D."/>
            <person name="Bhattacharya D."/>
            <person name="Yoon H.S."/>
        </authorList>
    </citation>
    <scope>NUCLEOTIDE SEQUENCE [LARGE SCALE GENOMIC DNA]</scope>
    <source>
        <strain evidence="3">CCMP 1328</strain>
    </source>
</reference>
<dbReference type="PANTHER" id="PTHR42887">
    <property type="entry name" value="OS12G0638800 PROTEIN"/>
    <property type="match status" value="1"/>
</dbReference>
<dbReference type="Gene3D" id="1.10.8.260">
    <property type="entry name" value="HI0933 insert domain-like"/>
    <property type="match status" value="1"/>
</dbReference>
<dbReference type="AlphaFoldDB" id="A0A5J4YWB9"/>
<dbReference type="InterPro" id="IPR004792">
    <property type="entry name" value="BaiN-like"/>
</dbReference>
<dbReference type="Gene3D" id="3.50.50.60">
    <property type="entry name" value="FAD/NAD(P)-binding domain"/>
    <property type="match status" value="1"/>
</dbReference>
<name>A0A5J4YWB9_PORPP</name>
<evidence type="ECO:0000259" key="1">
    <source>
        <dbReference type="Pfam" id="PF03486"/>
    </source>
</evidence>
<accession>A0A5J4YWB9</accession>
<gene>
    <name evidence="2" type="ORF">FVE85_3363</name>
</gene>
<dbReference type="InterPro" id="IPR057661">
    <property type="entry name" value="RsdA/BaiN/AoA(So)_Rossmann"/>
</dbReference>
<dbReference type="InterPro" id="IPR023166">
    <property type="entry name" value="BaiN-like_dom_sf"/>
</dbReference>
<keyword evidence="3" id="KW-1185">Reference proteome</keyword>
<dbReference type="SUPFAM" id="SSF160996">
    <property type="entry name" value="HI0933 insert domain-like"/>
    <property type="match status" value="1"/>
</dbReference>
<dbReference type="EMBL" id="VRMN01000004">
    <property type="protein sequence ID" value="KAA8495122.1"/>
    <property type="molecule type" value="Genomic_DNA"/>
</dbReference>
<feature type="domain" description="RsdA/BaiN/AoA(So)-like Rossmann fold-like" evidence="1">
    <location>
        <begin position="54"/>
        <end position="308"/>
    </location>
</feature>